<organism evidence="1 2">
    <name type="scientific">Phocaeicola massiliensis B84634 = Timone 84634 = DSM 17679 = JCM 13223</name>
    <dbReference type="NCBI Taxonomy" id="1121098"/>
    <lineage>
        <taxon>Bacteria</taxon>
        <taxon>Pseudomonadati</taxon>
        <taxon>Bacteroidota</taxon>
        <taxon>Bacteroidia</taxon>
        <taxon>Bacteroidales</taxon>
        <taxon>Bacteroidaceae</taxon>
        <taxon>Phocaeicola</taxon>
    </lineage>
</organism>
<evidence type="ECO:0000313" key="2">
    <source>
        <dbReference type="Proteomes" id="UP000017831"/>
    </source>
</evidence>
<protein>
    <submittedName>
        <fullName evidence="1">Uncharacterized protein</fullName>
    </submittedName>
</protein>
<dbReference type="GeneID" id="60061178"/>
<keyword evidence="2" id="KW-1185">Reference proteome</keyword>
<dbReference type="Proteomes" id="UP000017831">
    <property type="component" value="Unassembled WGS sequence"/>
</dbReference>
<gene>
    <name evidence="1" type="ORF">HMPREF1534_02939</name>
</gene>
<dbReference type="EMBL" id="AQHY01000034">
    <property type="protein sequence ID" value="EOA53397.1"/>
    <property type="molecule type" value="Genomic_DNA"/>
</dbReference>
<dbReference type="AlphaFoldDB" id="U6RBC6"/>
<dbReference type="STRING" id="1121098.HMPREF1534_02939"/>
<accession>U6RBC6</accession>
<dbReference type="PATRIC" id="fig|1121098.3.peg.2981"/>
<proteinExistence type="predicted"/>
<evidence type="ECO:0000313" key="1">
    <source>
        <dbReference type="EMBL" id="EOA53397.1"/>
    </source>
</evidence>
<dbReference type="OrthoDB" id="9804281at2"/>
<dbReference type="RefSeq" id="WP_005942738.1">
    <property type="nucleotide sequence ID" value="NZ_KB905473.1"/>
</dbReference>
<reference evidence="1 2" key="1">
    <citation type="submission" date="2013-04" db="EMBL/GenBank/DDBJ databases">
        <title>The Genome Sequence of Bacteroides massiliensis DSM 17679.</title>
        <authorList>
            <consortium name="The Broad Institute Genomics Platform"/>
            <person name="Earl A."/>
            <person name="Ward D."/>
            <person name="Feldgarden M."/>
            <person name="Gevers D."/>
            <person name="Martens E."/>
            <person name="Fenner L."/>
            <person name="Roux V."/>
            <person name="Mallet M.N."/>
            <person name="Raoult D."/>
            <person name="Walker B."/>
            <person name="Young S."/>
            <person name="Zeng Q."/>
            <person name="Gargeya S."/>
            <person name="Fitzgerald M."/>
            <person name="Haas B."/>
            <person name="Abouelleil A."/>
            <person name="Allen A.W."/>
            <person name="Alvarado L."/>
            <person name="Arachchi H.M."/>
            <person name="Berlin A.M."/>
            <person name="Chapman S.B."/>
            <person name="Gainer-Dewar J."/>
            <person name="Goldberg J."/>
            <person name="Griggs A."/>
            <person name="Gujja S."/>
            <person name="Hansen M."/>
            <person name="Howarth C."/>
            <person name="Imamovic A."/>
            <person name="Ireland A."/>
            <person name="Larimer J."/>
            <person name="McCowan C."/>
            <person name="Murphy C."/>
            <person name="Pearson M."/>
            <person name="Poon T.W."/>
            <person name="Priest M."/>
            <person name="Roberts A."/>
            <person name="Saif S."/>
            <person name="Shea T."/>
            <person name="Sisk P."/>
            <person name="Sykes S."/>
            <person name="Wortman J."/>
            <person name="Nusbaum C."/>
            <person name="Birren B."/>
        </authorList>
    </citation>
    <scope>NUCLEOTIDE SEQUENCE [LARGE SCALE GENOMIC DNA]</scope>
    <source>
        <strain evidence="2">B84634 / Timone 84634 / DSM 17679 / JCM 13223</strain>
    </source>
</reference>
<sequence>MKNLQIKNSRFITYTDDLLTVDVLGGVDLSQVERMVCTLRITYNDYPPQRTTLDLYNDNQTDKLQRTLCDK</sequence>
<comment type="caution">
    <text evidence="1">The sequence shown here is derived from an EMBL/GenBank/DDBJ whole genome shotgun (WGS) entry which is preliminary data.</text>
</comment>
<dbReference type="HOGENOM" id="CLU_2731622_0_0_10"/>
<name>U6RBC6_9BACT</name>